<organism evidence="9 10">
    <name type="scientific">Savagea serpentis</name>
    <dbReference type="NCBI Taxonomy" id="2785297"/>
    <lineage>
        <taxon>Bacteria</taxon>
        <taxon>Bacillati</taxon>
        <taxon>Bacillota</taxon>
        <taxon>Bacilli</taxon>
        <taxon>Bacillales</taxon>
        <taxon>Caryophanaceae</taxon>
        <taxon>Savagea</taxon>
    </lineage>
</organism>
<evidence type="ECO:0000256" key="5">
    <source>
        <dbReference type="RuleBase" id="RU362125"/>
    </source>
</evidence>
<dbReference type="SUPFAM" id="SSF47203">
    <property type="entry name" value="Acyl-CoA dehydrogenase C-terminal domain-like"/>
    <property type="match status" value="1"/>
</dbReference>
<feature type="domain" description="Adaptive response protein AidB N-terminal" evidence="8">
    <location>
        <begin position="23"/>
        <end position="174"/>
    </location>
</feature>
<dbReference type="SUPFAM" id="SSF56645">
    <property type="entry name" value="Acyl-CoA dehydrogenase NM domain-like"/>
    <property type="match status" value="1"/>
</dbReference>
<dbReference type="PANTHER" id="PTHR42707:SF2">
    <property type="entry name" value="ACD11 DEHYDROGENASE"/>
    <property type="match status" value="1"/>
</dbReference>
<name>A0A8J7GBM2_9BACL</name>
<dbReference type="PROSITE" id="PS00073">
    <property type="entry name" value="ACYL_COA_DH_2"/>
    <property type="match status" value="1"/>
</dbReference>
<evidence type="ECO:0000259" key="6">
    <source>
        <dbReference type="Pfam" id="PF00441"/>
    </source>
</evidence>
<evidence type="ECO:0000259" key="8">
    <source>
        <dbReference type="Pfam" id="PF18158"/>
    </source>
</evidence>
<evidence type="ECO:0000256" key="1">
    <source>
        <dbReference type="ARBA" id="ARBA00001974"/>
    </source>
</evidence>
<evidence type="ECO:0000313" key="9">
    <source>
        <dbReference type="EMBL" id="MBF4501285.1"/>
    </source>
</evidence>
<dbReference type="InterPro" id="IPR006091">
    <property type="entry name" value="Acyl-CoA_Oxase/DH_mid-dom"/>
</dbReference>
<dbReference type="Pfam" id="PF02770">
    <property type="entry name" value="Acyl-CoA_dh_M"/>
    <property type="match status" value="1"/>
</dbReference>
<dbReference type="Pfam" id="PF18158">
    <property type="entry name" value="AidB_N"/>
    <property type="match status" value="1"/>
</dbReference>
<proteinExistence type="inferred from homology"/>
<reference evidence="9" key="1">
    <citation type="submission" date="2020-11" db="EMBL/GenBank/DDBJ databases">
        <title>Multidrug resistant novel bacterium Savagea serpentis sp. nov., isolated from the scats of a vine snake (Ahaetulla nasuta).</title>
        <authorList>
            <person name="Venkata Ramana V."/>
            <person name="Vikas Patil S."/>
            <person name="Yogita Lugani V."/>
        </authorList>
    </citation>
    <scope>NUCLEOTIDE SEQUENCE</scope>
    <source>
        <strain evidence="9">SN6</strain>
    </source>
</reference>
<dbReference type="InterPro" id="IPR036250">
    <property type="entry name" value="AcylCo_DH-like_C"/>
</dbReference>
<dbReference type="InterPro" id="IPR006089">
    <property type="entry name" value="Acyl-CoA_DH_CS"/>
</dbReference>
<gene>
    <name evidence="9" type="ORF">IRY55_07920</name>
</gene>
<dbReference type="Gene3D" id="1.20.140.10">
    <property type="entry name" value="Butyryl-CoA Dehydrogenase, subunit A, domain 3"/>
    <property type="match status" value="1"/>
</dbReference>
<comment type="caution">
    <text evidence="9">The sequence shown here is derived from an EMBL/GenBank/DDBJ whole genome shotgun (WGS) entry which is preliminary data.</text>
</comment>
<dbReference type="EMBL" id="JADKPV010000003">
    <property type="protein sequence ID" value="MBF4501285.1"/>
    <property type="molecule type" value="Genomic_DNA"/>
</dbReference>
<evidence type="ECO:0000313" key="10">
    <source>
        <dbReference type="Proteomes" id="UP000622653"/>
    </source>
</evidence>
<dbReference type="Gene3D" id="2.40.110.20">
    <property type="match status" value="1"/>
</dbReference>
<evidence type="ECO:0000259" key="7">
    <source>
        <dbReference type="Pfam" id="PF02770"/>
    </source>
</evidence>
<feature type="domain" description="Acyl-CoA dehydrogenase/oxidase C-terminal" evidence="6">
    <location>
        <begin position="296"/>
        <end position="448"/>
    </location>
</feature>
<evidence type="ECO:0000256" key="4">
    <source>
        <dbReference type="ARBA" id="ARBA00022827"/>
    </source>
</evidence>
<dbReference type="InterPro" id="IPR009075">
    <property type="entry name" value="AcylCo_DH/oxidase_C"/>
</dbReference>
<feature type="domain" description="Acyl-CoA oxidase/dehydrogenase middle" evidence="7">
    <location>
        <begin position="184"/>
        <end position="284"/>
    </location>
</feature>
<accession>A0A8J7GBM2</accession>
<keyword evidence="5" id="KW-0560">Oxidoreductase</keyword>
<dbReference type="AlphaFoldDB" id="A0A8J7GBM2"/>
<dbReference type="PANTHER" id="PTHR42707">
    <property type="entry name" value="ACYL-COA DEHYDROGENASE"/>
    <property type="match status" value="1"/>
</dbReference>
<keyword evidence="3 5" id="KW-0285">Flavoprotein</keyword>
<dbReference type="Proteomes" id="UP000622653">
    <property type="component" value="Unassembled WGS sequence"/>
</dbReference>
<dbReference type="RefSeq" id="WP_194562881.1">
    <property type="nucleotide sequence ID" value="NZ_JADKPV010000003.1"/>
</dbReference>
<evidence type="ECO:0000256" key="3">
    <source>
        <dbReference type="ARBA" id="ARBA00022630"/>
    </source>
</evidence>
<dbReference type="Pfam" id="PF00441">
    <property type="entry name" value="Acyl-CoA_dh_1"/>
    <property type="match status" value="1"/>
</dbReference>
<comment type="similarity">
    <text evidence="2 5">Belongs to the acyl-CoA dehydrogenase family.</text>
</comment>
<comment type="cofactor">
    <cofactor evidence="1 5">
        <name>FAD</name>
        <dbReference type="ChEBI" id="CHEBI:57692"/>
    </cofactor>
</comment>
<evidence type="ECO:0000256" key="2">
    <source>
        <dbReference type="ARBA" id="ARBA00009347"/>
    </source>
</evidence>
<dbReference type="InterPro" id="IPR052904">
    <property type="entry name" value="Acyl-CoA_dehydrogenase-like"/>
</dbReference>
<dbReference type="InterPro" id="IPR041504">
    <property type="entry name" value="AidB_N"/>
</dbReference>
<dbReference type="GO" id="GO:0003995">
    <property type="term" value="F:acyl-CoA dehydrogenase activity"/>
    <property type="evidence" value="ECO:0007669"/>
    <property type="project" value="InterPro"/>
</dbReference>
<dbReference type="InterPro" id="IPR009100">
    <property type="entry name" value="AcylCoA_DH/oxidase_NM_dom_sf"/>
</dbReference>
<protein>
    <submittedName>
        <fullName evidence="9">Acyl-CoA dehydrogenase family protein</fullName>
    </submittedName>
</protein>
<sequence>MANYPKHPPVIEQKPQYGERKESFYTKDESLRRILYHYLPKDFYQYAEERLKTYGERCANEIDERARFTDREGEPQLLKYDAYGDDISEVIVNEGYRQTVEETYNEGIVGYVHKPIPELGRKGNYTYSFAQGYVLSQAEPGFYCPVTLTKATAYLLDHYADEAVKNRFLPHVCSTGEVSLYEGATFLTERQGGSDVGANEVVAIEQSDGTYSLYGEKYFASNAGMCGVAMVLARREGAPTGSKGLTLFAVPWRNEDGTLNGISIRRLKDKLGVKAVPSGEVELHRAKAYVVGDPTRGFYYMMEALNLSRVSNAVASLGIMKRSLDEAFQYATKRRAFGGYLTDYPMVRDTLLKMKAKLHVELAALFDMIQLYEKVTAGEGTPEEVVLNRLNIATMKKETAYEAIHFAHEAIEMLGGNGYIEDFVTPRLLRDAQVLSVWEGTANILGLEVVRLVNKYEAHQLFIEQMNARLEKMAPSDQTSIVLQQWASVQEALHRFADLTYEEQTFYSKQMSSDMNAIYESVIALEWAERHGEEYEVLTNVYLEQTWQLRKIGQPIVQEETFWNVFSNA</sequence>
<keyword evidence="4 5" id="KW-0274">FAD</keyword>
<keyword evidence="10" id="KW-1185">Reference proteome</keyword>